<evidence type="ECO:0000256" key="6">
    <source>
        <dbReference type="ARBA" id="ARBA00023315"/>
    </source>
</evidence>
<dbReference type="Pfam" id="PF01529">
    <property type="entry name" value="DHHC"/>
    <property type="match status" value="1"/>
</dbReference>
<evidence type="ECO:0000256" key="7">
    <source>
        <dbReference type="RuleBase" id="RU079119"/>
    </source>
</evidence>
<feature type="transmembrane region" description="Helical" evidence="7">
    <location>
        <begin position="211"/>
        <end position="231"/>
    </location>
</feature>
<keyword evidence="2 7" id="KW-0808">Transferase</keyword>
<gene>
    <name evidence="9" type="ORF">ECRASSUSDP1_LOCUS16286</name>
</gene>
<dbReference type="InterPro" id="IPR039859">
    <property type="entry name" value="PFA4/ZDH16/20/ERF2-like"/>
</dbReference>
<dbReference type="PROSITE" id="PS50216">
    <property type="entry name" value="DHHC"/>
    <property type="match status" value="1"/>
</dbReference>
<dbReference type="Proteomes" id="UP001295684">
    <property type="component" value="Unassembled WGS sequence"/>
</dbReference>
<accession>A0AAD1XLJ6</accession>
<feature type="transmembrane region" description="Helical" evidence="7">
    <location>
        <begin position="34"/>
        <end position="59"/>
    </location>
</feature>
<evidence type="ECO:0000259" key="8">
    <source>
        <dbReference type="Pfam" id="PF01529"/>
    </source>
</evidence>
<dbReference type="AlphaFoldDB" id="A0AAD1XLJ6"/>
<comment type="caution">
    <text evidence="9">The sequence shown here is derived from an EMBL/GenBank/DDBJ whole genome shotgun (WGS) entry which is preliminary data.</text>
</comment>
<reference evidence="9" key="1">
    <citation type="submission" date="2023-07" db="EMBL/GenBank/DDBJ databases">
        <authorList>
            <consortium name="AG Swart"/>
            <person name="Singh M."/>
            <person name="Singh A."/>
            <person name="Seah K."/>
            <person name="Emmerich C."/>
        </authorList>
    </citation>
    <scope>NUCLEOTIDE SEQUENCE</scope>
    <source>
        <strain evidence="9">DP1</strain>
    </source>
</reference>
<proteinExistence type="inferred from homology"/>
<sequence>MFEKLLSFGGLVKLETITAYGASALRLLNYIGPFLAVAVYLLIFANLFIFFEVLFPMIYRNYGPFQTWLMSIFGLYLAFNIWFNHLMGMMIRPGNLKDYYLNYATKEQDLRRKEDVLRHKTESDSGTDMKSLLKHSHCDIDNAIDVNGRVCEKCAWYQSVENHDTEKYEQGDHPYKPIRFHHCSICQDCIMNMDHHCPWFNNCVGLNNNRYFLLFLFHLWISNIFMLYHLYECSGQPHFYKHGSIASIGLGMHVGLFFGIGFFNIWQWYLTLKGIPQVEFIQTRLNRKMKSGSYTHDFGLKSCRDNLYMTFGTRNLFAQFLPSLRSLPLNGLEFSAQKKSSTCFTKM</sequence>
<keyword evidence="10" id="KW-1185">Reference proteome</keyword>
<evidence type="ECO:0000256" key="5">
    <source>
        <dbReference type="ARBA" id="ARBA00023136"/>
    </source>
</evidence>
<dbReference type="PANTHER" id="PTHR12246">
    <property type="entry name" value="PALMITOYLTRANSFERASE ZDHHC16"/>
    <property type="match status" value="1"/>
</dbReference>
<feature type="domain" description="Palmitoyltransferase DHHC" evidence="8">
    <location>
        <begin position="164"/>
        <end position="282"/>
    </location>
</feature>
<evidence type="ECO:0000256" key="1">
    <source>
        <dbReference type="ARBA" id="ARBA00004141"/>
    </source>
</evidence>
<feature type="transmembrane region" description="Helical" evidence="7">
    <location>
        <begin position="65"/>
        <end position="83"/>
    </location>
</feature>
<evidence type="ECO:0000313" key="10">
    <source>
        <dbReference type="Proteomes" id="UP001295684"/>
    </source>
</evidence>
<keyword evidence="4 7" id="KW-1133">Transmembrane helix</keyword>
<evidence type="ECO:0000256" key="2">
    <source>
        <dbReference type="ARBA" id="ARBA00022679"/>
    </source>
</evidence>
<dbReference type="GO" id="GO:0019706">
    <property type="term" value="F:protein-cysteine S-palmitoyltransferase activity"/>
    <property type="evidence" value="ECO:0007669"/>
    <property type="project" value="UniProtKB-EC"/>
</dbReference>
<keyword evidence="6 7" id="KW-0012">Acyltransferase</keyword>
<dbReference type="GO" id="GO:0016020">
    <property type="term" value="C:membrane"/>
    <property type="evidence" value="ECO:0007669"/>
    <property type="project" value="UniProtKB-SubCell"/>
</dbReference>
<dbReference type="EC" id="2.3.1.225" evidence="7"/>
<organism evidence="9 10">
    <name type="scientific">Euplotes crassus</name>
    <dbReference type="NCBI Taxonomy" id="5936"/>
    <lineage>
        <taxon>Eukaryota</taxon>
        <taxon>Sar</taxon>
        <taxon>Alveolata</taxon>
        <taxon>Ciliophora</taxon>
        <taxon>Intramacronucleata</taxon>
        <taxon>Spirotrichea</taxon>
        <taxon>Hypotrichia</taxon>
        <taxon>Euplotida</taxon>
        <taxon>Euplotidae</taxon>
        <taxon>Moneuplotes</taxon>
    </lineage>
</organism>
<dbReference type="InterPro" id="IPR001594">
    <property type="entry name" value="Palmitoyltrfase_DHHC"/>
</dbReference>
<comment type="domain">
    <text evidence="7">The DHHC domain is required for palmitoyltransferase activity.</text>
</comment>
<comment type="similarity">
    <text evidence="7">Belongs to the DHHC palmitoyltransferase family.</text>
</comment>
<evidence type="ECO:0000256" key="3">
    <source>
        <dbReference type="ARBA" id="ARBA00022692"/>
    </source>
</evidence>
<feature type="transmembrane region" description="Helical" evidence="7">
    <location>
        <begin position="243"/>
        <end position="266"/>
    </location>
</feature>
<dbReference type="EMBL" id="CAMPGE010016364">
    <property type="protein sequence ID" value="CAI2374928.1"/>
    <property type="molecule type" value="Genomic_DNA"/>
</dbReference>
<name>A0AAD1XLJ6_EUPCR</name>
<keyword evidence="3 7" id="KW-0812">Transmembrane</keyword>
<comment type="catalytic activity">
    <reaction evidence="7">
        <text>L-cysteinyl-[protein] + hexadecanoyl-CoA = S-hexadecanoyl-L-cysteinyl-[protein] + CoA</text>
        <dbReference type="Rhea" id="RHEA:36683"/>
        <dbReference type="Rhea" id="RHEA-COMP:10131"/>
        <dbReference type="Rhea" id="RHEA-COMP:11032"/>
        <dbReference type="ChEBI" id="CHEBI:29950"/>
        <dbReference type="ChEBI" id="CHEBI:57287"/>
        <dbReference type="ChEBI" id="CHEBI:57379"/>
        <dbReference type="ChEBI" id="CHEBI:74151"/>
        <dbReference type="EC" id="2.3.1.225"/>
    </reaction>
</comment>
<evidence type="ECO:0000313" key="9">
    <source>
        <dbReference type="EMBL" id="CAI2374928.1"/>
    </source>
</evidence>
<protein>
    <recommendedName>
        <fullName evidence="7">Palmitoyltransferase</fullName>
        <ecNumber evidence="7">2.3.1.225</ecNumber>
    </recommendedName>
</protein>
<comment type="subcellular location">
    <subcellularLocation>
        <location evidence="1">Membrane</location>
        <topology evidence="1">Multi-pass membrane protein</topology>
    </subcellularLocation>
</comment>
<evidence type="ECO:0000256" key="4">
    <source>
        <dbReference type="ARBA" id="ARBA00022989"/>
    </source>
</evidence>
<keyword evidence="5 7" id="KW-0472">Membrane</keyword>